<feature type="region of interest" description="Disordered" evidence="2">
    <location>
        <begin position="1"/>
        <end position="294"/>
    </location>
</feature>
<evidence type="ECO:0000256" key="1">
    <source>
        <dbReference type="ARBA" id="ARBA00022737"/>
    </source>
</evidence>
<feature type="region of interest" description="Disordered" evidence="2">
    <location>
        <begin position="307"/>
        <end position="337"/>
    </location>
</feature>
<dbReference type="PANTHER" id="PTHR46430:SF3">
    <property type="entry name" value="ACTIVATOR OF C KINASE PROTEIN 1"/>
    <property type="match status" value="1"/>
</dbReference>
<dbReference type="SMART" id="SM00671">
    <property type="entry name" value="SEL1"/>
    <property type="match status" value="6"/>
</dbReference>
<gene>
    <name evidence="3" type="ORF">DV451_001803</name>
</gene>
<protein>
    <recommendedName>
        <fullName evidence="5">Activator of C kinase protein 1</fullName>
    </recommendedName>
</protein>
<reference evidence="3" key="1">
    <citation type="journal article" date="2020" name="Front. Microbiol.">
        <title>Phenotypic and Genetic Characterization of the Cheese Ripening Yeast Geotrichum candidum.</title>
        <authorList>
            <person name="Perkins V."/>
            <person name="Vignola S."/>
            <person name="Lessard M.H."/>
            <person name="Plante P.L."/>
            <person name="Corbeil J."/>
            <person name="Dugat-Bony E."/>
            <person name="Frenette M."/>
            <person name="Labrie S."/>
        </authorList>
    </citation>
    <scope>NUCLEOTIDE SEQUENCE</scope>
    <source>
        <strain evidence="3">LMA-70</strain>
    </source>
</reference>
<dbReference type="InterPro" id="IPR051726">
    <property type="entry name" value="Chitin_Synth_Reg"/>
</dbReference>
<comment type="caution">
    <text evidence="3">The sequence shown here is derived from an EMBL/GenBank/DDBJ whole genome shotgun (WGS) entry which is preliminary data.</text>
</comment>
<dbReference type="EMBL" id="QQZK01000029">
    <property type="protein sequence ID" value="KAF5102510.1"/>
    <property type="molecule type" value="Genomic_DNA"/>
</dbReference>
<evidence type="ECO:0000313" key="3">
    <source>
        <dbReference type="EMBL" id="KAF5102510.1"/>
    </source>
</evidence>
<dbReference type="Proteomes" id="UP000750522">
    <property type="component" value="Unassembled WGS sequence"/>
</dbReference>
<evidence type="ECO:0008006" key="5">
    <source>
        <dbReference type="Google" id="ProtNLM"/>
    </source>
</evidence>
<dbReference type="SUPFAM" id="SSF81901">
    <property type="entry name" value="HCP-like"/>
    <property type="match status" value="2"/>
</dbReference>
<dbReference type="AlphaFoldDB" id="A0A9P5G609"/>
<feature type="compositionally biased region" description="Polar residues" evidence="2">
    <location>
        <begin position="308"/>
        <end position="318"/>
    </location>
</feature>
<feature type="compositionally biased region" description="Low complexity" evidence="2">
    <location>
        <begin position="589"/>
        <end position="609"/>
    </location>
</feature>
<feature type="compositionally biased region" description="Polar residues" evidence="2">
    <location>
        <begin position="1"/>
        <end position="18"/>
    </location>
</feature>
<dbReference type="InterPro" id="IPR006597">
    <property type="entry name" value="Sel1-like"/>
</dbReference>
<evidence type="ECO:0000313" key="4">
    <source>
        <dbReference type="Proteomes" id="UP000750522"/>
    </source>
</evidence>
<sequence length="766" mass="82538">MRGNYSNPDLSTGMQSLSLEGGVSDYHQQQPYPPPQQGQPLSAPRQVNPDARHGSVPNMSTYRDNYNDSGYYQQDQHGPSPLQQNNHSYPLQPPGPPSNAPSGVSSASAGTGGSVGAVSRAPYPLDDNVMGSFDLGHVAPSNWNNRDGNNGGQQQPQKHQEYQERNQLEQQQQYQQPPQQPSQQPAQQFQQPPQQSQQQPQQQSKQQMAAHADPRFGPPRRATTLPAPAASASGLSGVNGNNVHPPQPNIIRNKSPPAVSTVVEPPVGPNNMVPLPPKDSYGKQNGTNGTSATAPFVAPAVASATAANGINNRGSSMTPPGERKQPPPPVRQYNNEPATNPAALAAAGDDESDTTPLTVEKPPVVAPVTVSELESLRHSAKLASADAMLQVKYAKRLAEAAVVLSGKYSDATTPANGSSVVDAKTERKNRDTWNAQALKILKKVSSQHVSNTNRAAITEALFFLASNYGSGGKLGLEPDYPKAYDLYVRAARLDHAESCYRAAVCSEIGAGTHRDNLRSYQWYKRAAQLDDVSAMYKLGMISLNGLMGRPRDFMDGFTWLKRAADRADHANPHAVHELGLLYERGQTPGSNNGNDSGANGSSSNKNGSNDGAPIALSAVIVKDEAHAFDLFVRAARLGYPPAQYRLGAAYEYGTLGRAVDPKRSISWYSHAAERGEPESELALSGWYLTGSNGVLHQSDTEAYLWARRAAEKGLAKAEYALGYFVEVGIGVKRDPEEAKRWYFKAAAQKHPKALARLQELRSNAKN</sequence>
<feature type="compositionally biased region" description="Low complexity" evidence="2">
    <location>
        <begin position="170"/>
        <end position="207"/>
    </location>
</feature>
<keyword evidence="1" id="KW-0677">Repeat</keyword>
<feature type="compositionally biased region" description="Low complexity" evidence="2">
    <location>
        <begin position="219"/>
        <end position="235"/>
    </location>
</feature>
<feature type="compositionally biased region" description="Low complexity" evidence="2">
    <location>
        <begin position="100"/>
        <end position="109"/>
    </location>
</feature>
<dbReference type="Pfam" id="PF08238">
    <property type="entry name" value="Sel1"/>
    <property type="match status" value="7"/>
</dbReference>
<feature type="region of interest" description="Disordered" evidence="2">
    <location>
        <begin position="584"/>
        <end position="609"/>
    </location>
</feature>
<feature type="compositionally biased region" description="Basic and acidic residues" evidence="2">
    <location>
        <begin position="158"/>
        <end position="167"/>
    </location>
</feature>
<accession>A0A9P5G609</accession>
<proteinExistence type="predicted"/>
<organism evidence="3 4">
    <name type="scientific">Geotrichum candidum</name>
    <name type="common">Oospora lactis</name>
    <name type="synonym">Dipodascus geotrichum</name>
    <dbReference type="NCBI Taxonomy" id="1173061"/>
    <lineage>
        <taxon>Eukaryota</taxon>
        <taxon>Fungi</taxon>
        <taxon>Dikarya</taxon>
        <taxon>Ascomycota</taxon>
        <taxon>Saccharomycotina</taxon>
        <taxon>Dipodascomycetes</taxon>
        <taxon>Dipodascales</taxon>
        <taxon>Dipodascaceae</taxon>
        <taxon>Geotrichum</taxon>
    </lineage>
</organism>
<evidence type="ECO:0000256" key="2">
    <source>
        <dbReference type="SAM" id="MobiDB-lite"/>
    </source>
</evidence>
<dbReference type="InterPro" id="IPR011990">
    <property type="entry name" value="TPR-like_helical_dom_sf"/>
</dbReference>
<feature type="compositionally biased region" description="Low complexity" evidence="2">
    <location>
        <begin position="142"/>
        <end position="157"/>
    </location>
</feature>
<reference evidence="3" key="2">
    <citation type="submission" date="2020-01" db="EMBL/GenBank/DDBJ databases">
        <authorList>
            <person name="Perkins V."/>
            <person name="Lessard M.-H."/>
            <person name="Dugat-Bony E."/>
            <person name="Frenette M."/>
            <person name="Labrie S."/>
        </authorList>
    </citation>
    <scope>NUCLEOTIDE SEQUENCE</scope>
    <source>
        <strain evidence="3">LMA-70</strain>
    </source>
</reference>
<feature type="compositionally biased region" description="Polar residues" evidence="2">
    <location>
        <begin position="57"/>
        <end position="89"/>
    </location>
</feature>
<dbReference type="PANTHER" id="PTHR46430">
    <property type="entry name" value="PROTEIN SKT5-RELATED"/>
    <property type="match status" value="1"/>
</dbReference>
<dbReference type="Gene3D" id="1.25.40.10">
    <property type="entry name" value="Tetratricopeptide repeat domain"/>
    <property type="match status" value="2"/>
</dbReference>
<name>A0A9P5G609_GEOCN</name>